<keyword evidence="1" id="KW-0812">Transmembrane</keyword>
<keyword evidence="1" id="KW-1133">Transmembrane helix</keyword>
<dbReference type="Proteomes" id="UP001357452">
    <property type="component" value="Unassembled WGS sequence"/>
</dbReference>
<reference evidence="2 3" key="1">
    <citation type="submission" date="2024-01" db="EMBL/GenBank/DDBJ databases">
        <title>Niabella digestum sp. nov., isolated from waste digestion system.</title>
        <authorList>
            <person name="Zhang L."/>
        </authorList>
    </citation>
    <scope>NUCLEOTIDE SEQUENCE [LARGE SCALE GENOMIC DNA]</scope>
    <source>
        <strain evidence="2 3">A18</strain>
    </source>
</reference>
<evidence type="ECO:0000313" key="2">
    <source>
        <dbReference type="EMBL" id="MEE6188243.1"/>
    </source>
</evidence>
<protein>
    <submittedName>
        <fullName evidence="2">Uncharacterized protein</fullName>
    </submittedName>
</protein>
<gene>
    <name evidence="2" type="ORF">V2H41_13265</name>
</gene>
<evidence type="ECO:0000256" key="1">
    <source>
        <dbReference type="SAM" id="Phobius"/>
    </source>
</evidence>
<evidence type="ECO:0000313" key="3">
    <source>
        <dbReference type="Proteomes" id="UP001357452"/>
    </source>
</evidence>
<accession>A0ABU7RJR4</accession>
<sequence length="109" mass="12441">MKTSEIEEILNSFDGITRAKAKPFMYTRVMARLQEENSFWSRTTRILSRPAIAFISLVIIVLINVFSIIKANSIVNEQEEITSFVHNTSAVEVLQNDNFILAVNDVNTY</sequence>
<name>A0ABU7RJR4_9BACT</name>
<proteinExistence type="predicted"/>
<keyword evidence="3" id="KW-1185">Reference proteome</keyword>
<dbReference type="EMBL" id="JAZGLY010000009">
    <property type="protein sequence ID" value="MEE6188243.1"/>
    <property type="molecule type" value="Genomic_DNA"/>
</dbReference>
<comment type="caution">
    <text evidence="2">The sequence shown here is derived from an EMBL/GenBank/DDBJ whole genome shotgun (WGS) entry which is preliminary data.</text>
</comment>
<organism evidence="2 3">
    <name type="scientific">Niabella digestorum</name>
    <dbReference type="NCBI Taxonomy" id="3117701"/>
    <lineage>
        <taxon>Bacteria</taxon>
        <taxon>Pseudomonadati</taxon>
        <taxon>Bacteroidota</taxon>
        <taxon>Chitinophagia</taxon>
        <taxon>Chitinophagales</taxon>
        <taxon>Chitinophagaceae</taxon>
        <taxon>Niabella</taxon>
    </lineage>
</organism>
<dbReference type="RefSeq" id="WP_330975649.1">
    <property type="nucleotide sequence ID" value="NZ_JAZGLY010000009.1"/>
</dbReference>
<feature type="transmembrane region" description="Helical" evidence="1">
    <location>
        <begin position="51"/>
        <end position="69"/>
    </location>
</feature>
<keyword evidence="1" id="KW-0472">Membrane</keyword>